<evidence type="ECO:0000313" key="2">
    <source>
        <dbReference type="EMBL" id="RVE57505.1"/>
    </source>
</evidence>
<protein>
    <submittedName>
        <fullName evidence="2">Uncharacterized protein</fullName>
    </submittedName>
</protein>
<feature type="region of interest" description="Disordered" evidence="1">
    <location>
        <begin position="128"/>
        <end position="152"/>
    </location>
</feature>
<reference evidence="2 3" key="1">
    <citation type="submission" date="2018-11" db="EMBL/GenBank/DDBJ databases">
        <authorList>
            <person name="Lopez-Roques C."/>
            <person name="Donnadieu C."/>
            <person name="Bouchez O."/>
            <person name="Klopp C."/>
            <person name="Cabau C."/>
            <person name="Zahm M."/>
        </authorList>
    </citation>
    <scope>NUCLEOTIDE SEQUENCE [LARGE SCALE GENOMIC DNA]</scope>
    <source>
        <strain evidence="2">RS831</strain>
        <tissue evidence="2">Whole body</tissue>
    </source>
</reference>
<accession>A0A3S2M0C7</accession>
<dbReference type="AlphaFoldDB" id="A0A3S2M0C7"/>
<evidence type="ECO:0000313" key="3">
    <source>
        <dbReference type="Proteomes" id="UP000283210"/>
    </source>
</evidence>
<dbReference type="EMBL" id="CM012458">
    <property type="protein sequence ID" value="RVE57505.1"/>
    <property type="molecule type" value="Genomic_DNA"/>
</dbReference>
<evidence type="ECO:0000256" key="1">
    <source>
        <dbReference type="SAM" id="MobiDB-lite"/>
    </source>
</evidence>
<reference evidence="2 3" key="2">
    <citation type="submission" date="2019-01" db="EMBL/GenBank/DDBJ databases">
        <title>A chromosome length genome reference of the Java medaka (oryzias javanicus).</title>
        <authorList>
            <person name="Herpin A."/>
            <person name="Takehana Y."/>
            <person name="Naruse K."/>
            <person name="Ansai S."/>
            <person name="Kawaguchi M."/>
        </authorList>
    </citation>
    <scope>NUCLEOTIDE SEQUENCE [LARGE SCALE GENOMIC DNA]</scope>
    <source>
        <strain evidence="2">RS831</strain>
        <tissue evidence="2">Whole body</tissue>
    </source>
</reference>
<organism evidence="2 3">
    <name type="scientific">Oryzias javanicus</name>
    <name type="common">Javanese ricefish</name>
    <name type="synonym">Aplocheilus javanicus</name>
    <dbReference type="NCBI Taxonomy" id="123683"/>
    <lineage>
        <taxon>Eukaryota</taxon>
        <taxon>Metazoa</taxon>
        <taxon>Chordata</taxon>
        <taxon>Craniata</taxon>
        <taxon>Vertebrata</taxon>
        <taxon>Euteleostomi</taxon>
        <taxon>Actinopterygii</taxon>
        <taxon>Neopterygii</taxon>
        <taxon>Teleostei</taxon>
        <taxon>Neoteleostei</taxon>
        <taxon>Acanthomorphata</taxon>
        <taxon>Ovalentaria</taxon>
        <taxon>Atherinomorphae</taxon>
        <taxon>Beloniformes</taxon>
        <taxon>Adrianichthyidae</taxon>
        <taxon>Oryziinae</taxon>
        <taxon>Oryzias</taxon>
    </lineage>
</organism>
<feature type="region of interest" description="Disordered" evidence="1">
    <location>
        <begin position="59"/>
        <end position="88"/>
    </location>
</feature>
<sequence>MLTVIGTAGARRTRTRFGRSHLWCTFKSRVLVLRKGRAQAVFEHVCVCAHARASLPTSRRTVLRGPRAREEPQTQPGAAARSQPRARIPDCEDARLRAQLDFSPWTLRRSAELSDGAERRCRISRQIHFPSRKMKEESPLTPISREVHQTLH</sequence>
<keyword evidence="3" id="KW-1185">Reference proteome</keyword>
<name>A0A3S2M0C7_ORYJA</name>
<dbReference type="Proteomes" id="UP000283210">
    <property type="component" value="Chromosome 22"/>
</dbReference>
<gene>
    <name evidence="2" type="ORF">OJAV_G00217170</name>
</gene>
<proteinExistence type="predicted"/>